<keyword evidence="1" id="KW-0456">Lyase</keyword>
<protein>
    <submittedName>
        <fullName evidence="1">Isocitrate lyase/phosphoenolpyruvate mutase family protein</fullName>
    </submittedName>
</protein>
<dbReference type="InterPro" id="IPR039556">
    <property type="entry name" value="ICL/PEPM"/>
</dbReference>
<keyword evidence="2" id="KW-1185">Reference proteome</keyword>
<dbReference type="PANTHER" id="PTHR42905:SF16">
    <property type="entry name" value="CARBOXYPHOSPHONOENOLPYRUVATE PHOSPHONOMUTASE-LIKE PROTEIN (AFU_ORTHOLOGUE AFUA_5G07230)"/>
    <property type="match status" value="1"/>
</dbReference>
<sequence>MTSIQDRGTELRRLHDAPELLQVINVWDAISARTVADLPDTRALATASHSIAATLGYEDGENIPLDLMLDMIGRIVATTDLPVSADLESGYGDAGETIRRAIGVGAVGANLEDRMRPFEEAVGAVRAAVRAAESEGVPFALNARTDVYLRDSLPTDEEKAEEAIRRGRAFLDEGATCVFVPGKLDEHTVERLVGGLGARRLSVIAVPGSLTPARLQELGVARVSYGPWTQRVALTALRETALELYAGGALPLGTQPLN</sequence>
<dbReference type="InterPro" id="IPR015813">
    <property type="entry name" value="Pyrv/PenolPyrv_kinase-like_dom"/>
</dbReference>
<dbReference type="EMBL" id="JAROCB010000003">
    <property type="protein sequence ID" value="MDN4598163.1"/>
    <property type="molecule type" value="Genomic_DNA"/>
</dbReference>
<comment type="caution">
    <text evidence="1">The sequence shown here is derived from an EMBL/GenBank/DDBJ whole genome shotgun (WGS) entry which is preliminary data.</text>
</comment>
<dbReference type="Gene3D" id="3.20.20.60">
    <property type="entry name" value="Phosphoenolpyruvate-binding domains"/>
    <property type="match status" value="1"/>
</dbReference>
<dbReference type="Proteomes" id="UP001174210">
    <property type="component" value="Unassembled WGS sequence"/>
</dbReference>
<dbReference type="Pfam" id="PF13714">
    <property type="entry name" value="PEP_mutase"/>
    <property type="match status" value="1"/>
</dbReference>
<gene>
    <name evidence="1" type="ORF">P5G59_13495</name>
</gene>
<evidence type="ECO:0000313" key="1">
    <source>
        <dbReference type="EMBL" id="MDN4598163.1"/>
    </source>
</evidence>
<accession>A0ABT8IZB0</accession>
<organism evidence="1 2">
    <name type="scientific">Leifsonia virtsii</name>
    <dbReference type="NCBI Taxonomy" id="3035915"/>
    <lineage>
        <taxon>Bacteria</taxon>
        <taxon>Bacillati</taxon>
        <taxon>Actinomycetota</taxon>
        <taxon>Actinomycetes</taxon>
        <taxon>Micrococcales</taxon>
        <taxon>Microbacteriaceae</taxon>
        <taxon>Leifsonia</taxon>
    </lineage>
</organism>
<evidence type="ECO:0000313" key="2">
    <source>
        <dbReference type="Proteomes" id="UP001174210"/>
    </source>
</evidence>
<proteinExistence type="predicted"/>
<dbReference type="PANTHER" id="PTHR42905">
    <property type="entry name" value="PHOSPHOENOLPYRUVATE CARBOXYLASE"/>
    <property type="match status" value="1"/>
</dbReference>
<dbReference type="InterPro" id="IPR040442">
    <property type="entry name" value="Pyrv_kinase-like_dom_sf"/>
</dbReference>
<dbReference type="GO" id="GO:0016829">
    <property type="term" value="F:lyase activity"/>
    <property type="evidence" value="ECO:0007669"/>
    <property type="project" value="UniProtKB-KW"/>
</dbReference>
<dbReference type="CDD" id="cd00377">
    <property type="entry name" value="ICL_PEPM"/>
    <property type="match status" value="1"/>
</dbReference>
<dbReference type="RefSeq" id="WP_301219506.1">
    <property type="nucleotide sequence ID" value="NZ_JAROCB010000003.1"/>
</dbReference>
<reference evidence="1" key="1">
    <citation type="submission" date="2023-03" db="EMBL/GenBank/DDBJ databases">
        <title>MT1 and MT2 Draft Genomes of Novel Species.</title>
        <authorList>
            <person name="Venkateswaran K."/>
        </authorList>
    </citation>
    <scope>NUCLEOTIDE SEQUENCE</scope>
    <source>
        <strain evidence="1">F6_8S_P_1A</strain>
    </source>
</reference>
<name>A0ABT8IZB0_9MICO</name>
<dbReference type="SUPFAM" id="SSF51621">
    <property type="entry name" value="Phosphoenolpyruvate/pyruvate domain"/>
    <property type="match status" value="1"/>
</dbReference>